<comment type="caution">
    <text evidence="2">The sequence shown here is derived from an EMBL/GenBank/DDBJ whole genome shotgun (WGS) entry which is preliminary data.</text>
</comment>
<reference evidence="2 3" key="1">
    <citation type="submission" date="2020-05" db="EMBL/GenBank/DDBJ databases">
        <authorList>
            <person name="Khan S.A."/>
            <person name="Jeon C.O."/>
            <person name="Chun B.H."/>
        </authorList>
    </citation>
    <scope>NUCLEOTIDE SEQUENCE [LARGE SCALE GENOMIC DNA]</scope>
    <source>
        <strain evidence="2 3">S1162</strain>
    </source>
</reference>
<sequence>MRAHRPYLNADVYREKYRGYARDWNRRDDRFDNRRDERFDNRNDRRDDRFDNRNDRRDDGPRFVRPNEYRGAEHADNRGWNNGNRRDDRNDHGQGNYNQQPQQNWPSQPSRNDNNGQQQGRGQGGYNQPSQQQPQTNHHVKMVVVSKEATVTQAIVLPTTVKTGGAEGSNIISSIIYYKAKATVRWLFALYPACHSDFIIEIRMTTGF</sequence>
<proteinExistence type="predicted"/>
<feature type="compositionally biased region" description="Basic and acidic residues" evidence="1">
    <location>
        <begin position="37"/>
        <end position="77"/>
    </location>
</feature>
<dbReference type="Proteomes" id="UP000566071">
    <property type="component" value="Unassembled WGS sequence"/>
</dbReference>
<name>A0ABX1W5M6_9SPHI</name>
<protein>
    <submittedName>
        <fullName evidence="2">Uncharacterized protein</fullName>
    </submittedName>
</protein>
<keyword evidence="3" id="KW-1185">Reference proteome</keyword>
<evidence type="ECO:0000313" key="2">
    <source>
        <dbReference type="EMBL" id="NNU34609.1"/>
    </source>
</evidence>
<dbReference type="RefSeq" id="WP_175270283.1">
    <property type="nucleotide sequence ID" value="NZ_JABFCR010000057.1"/>
</dbReference>
<dbReference type="EMBL" id="JABFCR010000057">
    <property type="protein sequence ID" value="NNU34609.1"/>
    <property type="molecule type" value="Genomic_DNA"/>
</dbReference>
<accession>A0ABX1W5M6</accession>
<evidence type="ECO:0000256" key="1">
    <source>
        <dbReference type="SAM" id="MobiDB-lite"/>
    </source>
</evidence>
<feature type="region of interest" description="Disordered" evidence="1">
    <location>
        <begin position="37"/>
        <end position="138"/>
    </location>
</feature>
<evidence type="ECO:0000313" key="3">
    <source>
        <dbReference type="Proteomes" id="UP000566071"/>
    </source>
</evidence>
<feature type="compositionally biased region" description="Low complexity" evidence="1">
    <location>
        <begin position="93"/>
        <end position="118"/>
    </location>
</feature>
<gene>
    <name evidence="2" type="ORF">HK413_11915</name>
</gene>
<organism evidence="2 3">
    <name type="scientific">Mucilaginibacter humi</name>
    <dbReference type="NCBI Taxonomy" id="2732510"/>
    <lineage>
        <taxon>Bacteria</taxon>
        <taxon>Pseudomonadati</taxon>
        <taxon>Bacteroidota</taxon>
        <taxon>Sphingobacteriia</taxon>
        <taxon>Sphingobacteriales</taxon>
        <taxon>Sphingobacteriaceae</taxon>
        <taxon>Mucilaginibacter</taxon>
    </lineage>
</organism>